<reference evidence="2 3" key="1">
    <citation type="journal article" date="2016" name="Int. J. Syst. Evol. Microbiol.">
        <title>Paraphotobacterium marinum gen. nov., sp. nov., a member of the family Vibrionaceae, isolated from surface seawater.</title>
        <authorList>
            <person name="Huang Z."/>
            <person name="Dong C."/>
            <person name="Shao Z."/>
        </authorList>
    </citation>
    <scope>NUCLEOTIDE SEQUENCE [LARGE SCALE GENOMIC DNA]</scope>
    <source>
        <strain evidence="2 3">NSCS20N07D</strain>
    </source>
</reference>
<proteinExistence type="predicted"/>
<dbReference type="Pfam" id="PF01965">
    <property type="entry name" value="DJ-1_PfpI"/>
    <property type="match status" value="1"/>
</dbReference>
<organism evidence="2 3">
    <name type="scientific">Paraphotobacterium marinum</name>
    <dbReference type="NCBI Taxonomy" id="1755811"/>
    <lineage>
        <taxon>Bacteria</taxon>
        <taxon>Pseudomonadati</taxon>
        <taxon>Pseudomonadota</taxon>
        <taxon>Gammaproteobacteria</taxon>
        <taxon>Vibrionales</taxon>
        <taxon>Vibrionaceae</taxon>
        <taxon>Paraphotobacterium</taxon>
    </lineage>
</organism>
<dbReference type="RefSeq" id="WP_089073375.1">
    <property type="nucleotide sequence ID" value="NZ_CP022355.1"/>
</dbReference>
<gene>
    <name evidence="2" type="ORF">CF386_05340</name>
</gene>
<evidence type="ECO:0000313" key="2">
    <source>
        <dbReference type="EMBL" id="ASK78467.1"/>
    </source>
</evidence>
<dbReference type="Proteomes" id="UP000242175">
    <property type="component" value="Chromosome large"/>
</dbReference>
<keyword evidence="3" id="KW-1185">Reference proteome</keyword>
<dbReference type="AlphaFoldDB" id="A0A220VDP9"/>
<dbReference type="InterPro" id="IPR029062">
    <property type="entry name" value="Class_I_gatase-like"/>
</dbReference>
<dbReference type="Gene3D" id="3.40.50.880">
    <property type="match status" value="1"/>
</dbReference>
<evidence type="ECO:0000313" key="3">
    <source>
        <dbReference type="Proteomes" id="UP000242175"/>
    </source>
</evidence>
<accession>A0A220VDP9</accession>
<dbReference type="SUPFAM" id="SSF52317">
    <property type="entry name" value="Class I glutamine amidotransferase-like"/>
    <property type="match status" value="1"/>
</dbReference>
<dbReference type="KEGG" id="pmai:CF386_05340"/>
<feature type="domain" description="DJ-1/PfpI" evidence="1">
    <location>
        <begin position="12"/>
        <end position="83"/>
    </location>
</feature>
<name>A0A220VDP9_9GAMM</name>
<sequence length="98" mass="11010">MIEPELKKRLNIAIIVSDYADELEVITLCSIFRLAKSSVKLLHNGPTKRESFTGLYGNKVQVDSHLLELLNEGFDLVCVPGGGFFLNILLQILHHKSF</sequence>
<dbReference type="InterPro" id="IPR002818">
    <property type="entry name" value="DJ-1/PfpI"/>
</dbReference>
<evidence type="ECO:0000259" key="1">
    <source>
        <dbReference type="Pfam" id="PF01965"/>
    </source>
</evidence>
<dbReference type="EMBL" id="CP022355">
    <property type="protein sequence ID" value="ASK78467.1"/>
    <property type="molecule type" value="Genomic_DNA"/>
</dbReference>
<protein>
    <recommendedName>
        <fullName evidence="1">DJ-1/PfpI domain-containing protein</fullName>
    </recommendedName>
</protein>